<evidence type="ECO:0008006" key="3">
    <source>
        <dbReference type="Google" id="ProtNLM"/>
    </source>
</evidence>
<keyword evidence="2" id="KW-1185">Reference proteome</keyword>
<sequence length="169" mass="18236">MNKFNQLLIIATILLFSACGKDNPEVEDQKSVKKVIEIKINFGTNYASYGANFGLQVASIDGGLPNNFRFEGINSTPSIVHDASIIHQAEISPISSSGQSIKTSTPVSTFSIATIATNLTENATPLTAKFEFYIDGKKTVEKSLSFQPNDSAAKVLIFEVSNPSELIES</sequence>
<organism evidence="1 2">
    <name type="scientific">Sphingobacterium paludis</name>
    <dbReference type="NCBI Taxonomy" id="1476465"/>
    <lineage>
        <taxon>Bacteria</taxon>
        <taxon>Pseudomonadati</taxon>
        <taxon>Bacteroidota</taxon>
        <taxon>Sphingobacteriia</taxon>
        <taxon>Sphingobacteriales</taxon>
        <taxon>Sphingobacteriaceae</taxon>
        <taxon>Sphingobacterium</taxon>
    </lineage>
</organism>
<gene>
    <name evidence="1" type="ORF">B0I21_10751</name>
</gene>
<evidence type="ECO:0000313" key="2">
    <source>
        <dbReference type="Proteomes" id="UP000294752"/>
    </source>
</evidence>
<dbReference type="Proteomes" id="UP000294752">
    <property type="component" value="Unassembled WGS sequence"/>
</dbReference>
<name>A0A4R7CUB6_9SPHI</name>
<comment type="caution">
    <text evidence="1">The sequence shown here is derived from an EMBL/GenBank/DDBJ whole genome shotgun (WGS) entry which is preliminary data.</text>
</comment>
<accession>A0A4R7CUB6</accession>
<dbReference type="EMBL" id="SNZV01000007">
    <property type="protein sequence ID" value="TDS11710.1"/>
    <property type="molecule type" value="Genomic_DNA"/>
</dbReference>
<dbReference type="AlphaFoldDB" id="A0A4R7CUB6"/>
<protein>
    <recommendedName>
        <fullName evidence="3">Lipoprotein</fullName>
    </recommendedName>
</protein>
<dbReference type="InterPro" id="IPR025219">
    <property type="entry name" value="PLCC"/>
</dbReference>
<dbReference type="PROSITE" id="PS51257">
    <property type="entry name" value="PROKAR_LIPOPROTEIN"/>
    <property type="match status" value="1"/>
</dbReference>
<dbReference type="RefSeq" id="WP_133641174.1">
    <property type="nucleotide sequence ID" value="NZ_SNZV01000007.1"/>
</dbReference>
<dbReference type="Pfam" id="PF14466">
    <property type="entry name" value="PLCC"/>
    <property type="match status" value="1"/>
</dbReference>
<proteinExistence type="predicted"/>
<dbReference type="OrthoDB" id="707990at2"/>
<reference evidence="1 2" key="1">
    <citation type="submission" date="2019-03" db="EMBL/GenBank/DDBJ databases">
        <title>Genomic Encyclopedia of Type Strains, Phase III (KMG-III): the genomes of soil and plant-associated and newly described type strains.</title>
        <authorList>
            <person name="Whitman W."/>
        </authorList>
    </citation>
    <scope>NUCLEOTIDE SEQUENCE [LARGE SCALE GENOMIC DNA]</scope>
    <source>
        <strain evidence="1 2">CGMCC 1.12801</strain>
    </source>
</reference>
<evidence type="ECO:0000313" key="1">
    <source>
        <dbReference type="EMBL" id="TDS11710.1"/>
    </source>
</evidence>